<dbReference type="GO" id="GO:0005737">
    <property type="term" value="C:cytoplasm"/>
    <property type="evidence" value="ECO:0007669"/>
    <property type="project" value="TreeGrafter"/>
</dbReference>
<dbReference type="PANTHER" id="PTHR21708">
    <property type="entry name" value="PROBABLE 2-DEHYDROPANTOATE 2-REDUCTASE"/>
    <property type="match status" value="1"/>
</dbReference>
<proteinExistence type="inferred from homology"/>
<dbReference type="NCBIfam" id="TIGR00745">
    <property type="entry name" value="apbA_panE"/>
    <property type="match status" value="1"/>
</dbReference>
<dbReference type="RefSeq" id="WP_211298911.1">
    <property type="nucleotide sequence ID" value="NZ_PVZF01000016.1"/>
</dbReference>
<dbReference type="SUPFAM" id="SSF48179">
    <property type="entry name" value="6-phosphogluconate dehydrogenase C-terminal domain-like"/>
    <property type="match status" value="1"/>
</dbReference>
<dbReference type="Pfam" id="PF08546">
    <property type="entry name" value="ApbA_C"/>
    <property type="match status" value="1"/>
</dbReference>
<evidence type="ECO:0000256" key="1">
    <source>
        <dbReference type="ARBA" id="ARBA00007870"/>
    </source>
</evidence>
<protein>
    <submittedName>
        <fullName evidence="6">Ketopantoate reductase</fullName>
    </submittedName>
</protein>
<keyword evidence="3" id="KW-0560">Oxidoreductase</keyword>
<organism evidence="6 7">
    <name type="scientific">Kineococcus rhizosphaerae</name>
    <dbReference type="NCBI Taxonomy" id="559628"/>
    <lineage>
        <taxon>Bacteria</taxon>
        <taxon>Bacillati</taxon>
        <taxon>Actinomycetota</taxon>
        <taxon>Actinomycetes</taxon>
        <taxon>Kineosporiales</taxon>
        <taxon>Kineosporiaceae</taxon>
        <taxon>Kineococcus</taxon>
    </lineage>
</organism>
<keyword evidence="7" id="KW-1185">Reference proteome</keyword>
<dbReference type="InterPro" id="IPR036291">
    <property type="entry name" value="NAD(P)-bd_dom_sf"/>
</dbReference>
<dbReference type="InterPro" id="IPR013752">
    <property type="entry name" value="KPA_reductase"/>
</dbReference>
<dbReference type="Gene3D" id="3.40.50.720">
    <property type="entry name" value="NAD(P)-binding Rossmann-like Domain"/>
    <property type="match status" value="1"/>
</dbReference>
<feature type="domain" description="Ketopantoate reductase C-terminal" evidence="5">
    <location>
        <begin position="185"/>
        <end position="327"/>
    </location>
</feature>
<dbReference type="InterPro" id="IPR013332">
    <property type="entry name" value="KPR_N"/>
</dbReference>
<evidence type="ECO:0000259" key="4">
    <source>
        <dbReference type="Pfam" id="PF02558"/>
    </source>
</evidence>
<dbReference type="GO" id="GO:0015940">
    <property type="term" value="P:pantothenate biosynthetic process"/>
    <property type="evidence" value="ECO:0007669"/>
    <property type="project" value="InterPro"/>
</dbReference>
<dbReference type="AlphaFoldDB" id="A0A2T0QXB0"/>
<comment type="similarity">
    <text evidence="1">Belongs to the ketopantoate reductase family.</text>
</comment>
<sequence>MDRTRIAVLGTGANGAAVAADLTLAGRDVTLIDQWPAHVEAMQRNGITIDDGQGSTVVPVRAHHLCDVAGMRDRFDVVLVVLKAYDTRWGVELVRNVLADDAIVVALQNGMTTADVSDVVGPHRTMGAVLEISSTLFTPGVVERHSPRERSWFAVGAVDDAARGREQQVAELLQHSGTVQVSREILSAKWMKLVLNAAELVPSALLDLSIADAARRPGMPELMVRAGLEAVAACRADGHRLVGIFGLDDPDEDVEGAGPEDYVRSLVDKLLADYVRPTTLSTVLQDWRRGRRCEVDQINGHVVDVLRAHGRAAPVNAAVVELAHRVEAGERARGPENLGPLLDLAGCPRPASVGGER</sequence>
<dbReference type="InterPro" id="IPR013328">
    <property type="entry name" value="6PGD_dom2"/>
</dbReference>
<name>A0A2T0QXB0_9ACTN</name>
<dbReference type="Pfam" id="PF02558">
    <property type="entry name" value="ApbA"/>
    <property type="match status" value="1"/>
</dbReference>
<comment type="caution">
    <text evidence="6">The sequence shown here is derived from an EMBL/GenBank/DDBJ whole genome shotgun (WGS) entry which is preliminary data.</text>
</comment>
<reference evidence="6 7" key="1">
    <citation type="submission" date="2018-03" db="EMBL/GenBank/DDBJ databases">
        <title>Genomic Encyclopedia of Archaeal and Bacterial Type Strains, Phase II (KMG-II): from individual species to whole genera.</title>
        <authorList>
            <person name="Goeker M."/>
        </authorList>
    </citation>
    <scope>NUCLEOTIDE SEQUENCE [LARGE SCALE GENOMIC DNA]</scope>
    <source>
        <strain evidence="6 7">DSM 19711</strain>
    </source>
</reference>
<evidence type="ECO:0000313" key="6">
    <source>
        <dbReference type="EMBL" id="PRY10519.1"/>
    </source>
</evidence>
<dbReference type="InterPro" id="IPR051402">
    <property type="entry name" value="KPR-Related"/>
</dbReference>
<dbReference type="PANTHER" id="PTHR21708:SF26">
    <property type="entry name" value="2-DEHYDROPANTOATE 2-REDUCTASE"/>
    <property type="match status" value="1"/>
</dbReference>
<dbReference type="Gene3D" id="1.10.1040.10">
    <property type="entry name" value="N-(1-d-carboxylethyl)-l-norvaline Dehydrogenase, domain 2"/>
    <property type="match status" value="1"/>
</dbReference>
<feature type="domain" description="Ketopantoate reductase N-terminal" evidence="4">
    <location>
        <begin position="6"/>
        <end position="148"/>
    </location>
</feature>
<keyword evidence="2" id="KW-0521">NADP</keyword>
<dbReference type="Proteomes" id="UP000238083">
    <property type="component" value="Unassembled WGS sequence"/>
</dbReference>
<evidence type="ECO:0000256" key="3">
    <source>
        <dbReference type="ARBA" id="ARBA00023002"/>
    </source>
</evidence>
<evidence type="ECO:0000313" key="7">
    <source>
        <dbReference type="Proteomes" id="UP000238083"/>
    </source>
</evidence>
<dbReference type="GO" id="GO:0008677">
    <property type="term" value="F:2-dehydropantoate 2-reductase activity"/>
    <property type="evidence" value="ECO:0007669"/>
    <property type="project" value="InterPro"/>
</dbReference>
<evidence type="ECO:0000256" key="2">
    <source>
        <dbReference type="ARBA" id="ARBA00022857"/>
    </source>
</evidence>
<gene>
    <name evidence="6" type="ORF">CLV37_11672</name>
</gene>
<dbReference type="InterPro" id="IPR003710">
    <property type="entry name" value="ApbA"/>
</dbReference>
<evidence type="ECO:0000259" key="5">
    <source>
        <dbReference type="Pfam" id="PF08546"/>
    </source>
</evidence>
<dbReference type="InterPro" id="IPR008927">
    <property type="entry name" value="6-PGluconate_DH-like_C_sf"/>
</dbReference>
<dbReference type="SUPFAM" id="SSF51735">
    <property type="entry name" value="NAD(P)-binding Rossmann-fold domains"/>
    <property type="match status" value="1"/>
</dbReference>
<dbReference type="EMBL" id="PVZF01000016">
    <property type="protein sequence ID" value="PRY10519.1"/>
    <property type="molecule type" value="Genomic_DNA"/>
</dbReference>
<accession>A0A2T0QXB0</accession>